<dbReference type="OrthoDB" id="7471477at2"/>
<protein>
    <recommendedName>
        <fullName evidence="1">HTH cro/C1-type domain-containing protein</fullName>
    </recommendedName>
</protein>
<name>N1MM21_9SPHN</name>
<dbReference type="InterPro" id="IPR010982">
    <property type="entry name" value="Lambda_DNA-bd_dom_sf"/>
</dbReference>
<dbReference type="AlphaFoldDB" id="N1MM21"/>
<dbReference type="PROSITE" id="PS50943">
    <property type="entry name" value="HTH_CROC1"/>
    <property type="match status" value="1"/>
</dbReference>
<reference evidence="2 3" key="1">
    <citation type="submission" date="2013-03" db="EMBL/GenBank/DDBJ databases">
        <authorList>
            <person name="Le V."/>
        </authorList>
    </citation>
    <scope>NUCLEOTIDE SEQUENCE [LARGE SCALE GENOMIC DNA]</scope>
    <source>
        <strain evidence="2 3">BiD32</strain>
    </source>
</reference>
<feature type="domain" description="HTH cro/C1-type" evidence="1">
    <location>
        <begin position="26"/>
        <end position="80"/>
    </location>
</feature>
<dbReference type="Proteomes" id="UP000013201">
    <property type="component" value="Unassembled WGS sequence"/>
</dbReference>
<reference evidence="3" key="2">
    <citation type="submission" date="2013-04" db="EMBL/GenBank/DDBJ databases">
        <title>Bisphenol A degrading Sphingobium sp. strain BiD32.</title>
        <authorList>
            <person name="Nielsen J.L."/>
            <person name="Zhou N.A."/>
            <person name="Kjeldal H."/>
        </authorList>
    </citation>
    <scope>NUCLEOTIDE SEQUENCE [LARGE SCALE GENOMIC DNA]</scope>
    <source>
        <strain evidence="3">BiD32</strain>
    </source>
</reference>
<dbReference type="Gene3D" id="1.10.260.40">
    <property type="entry name" value="lambda repressor-like DNA-binding domains"/>
    <property type="match status" value="1"/>
</dbReference>
<evidence type="ECO:0000313" key="3">
    <source>
        <dbReference type="Proteomes" id="UP000013201"/>
    </source>
</evidence>
<dbReference type="EMBL" id="CAVK010000042">
    <property type="protein sequence ID" value="CCW16538.1"/>
    <property type="molecule type" value="Genomic_DNA"/>
</dbReference>
<dbReference type="GO" id="GO:0003677">
    <property type="term" value="F:DNA binding"/>
    <property type="evidence" value="ECO:0007669"/>
    <property type="project" value="InterPro"/>
</dbReference>
<proteinExistence type="predicted"/>
<evidence type="ECO:0000259" key="1">
    <source>
        <dbReference type="PROSITE" id="PS50943"/>
    </source>
</evidence>
<evidence type="ECO:0000313" key="2">
    <source>
        <dbReference type="EMBL" id="CCW16538.1"/>
    </source>
</evidence>
<dbReference type="RefSeq" id="WP_006951357.1">
    <property type="nucleotide sequence ID" value="NZ_CAVK010000042.1"/>
</dbReference>
<dbReference type="Pfam" id="PF13560">
    <property type="entry name" value="HTH_31"/>
    <property type="match status" value="1"/>
</dbReference>
<gene>
    <name evidence="2" type="ORF">EBBID32_8740</name>
</gene>
<dbReference type="SUPFAM" id="SSF47413">
    <property type="entry name" value="lambda repressor-like DNA-binding domains"/>
    <property type="match status" value="1"/>
</dbReference>
<organism evidence="2 3">
    <name type="scientific">Sphingobium indicum BiD32</name>
    <dbReference type="NCBI Taxonomy" id="1301087"/>
    <lineage>
        <taxon>Bacteria</taxon>
        <taxon>Pseudomonadati</taxon>
        <taxon>Pseudomonadota</taxon>
        <taxon>Alphaproteobacteria</taxon>
        <taxon>Sphingomonadales</taxon>
        <taxon>Sphingomonadaceae</taxon>
        <taxon>Sphingobium</taxon>
    </lineage>
</organism>
<dbReference type="CDD" id="cd00093">
    <property type="entry name" value="HTH_XRE"/>
    <property type="match status" value="1"/>
</dbReference>
<accession>N1MM21</accession>
<keyword evidence="3" id="KW-1185">Reference proteome</keyword>
<dbReference type="InterPro" id="IPR001387">
    <property type="entry name" value="Cro/C1-type_HTH"/>
</dbReference>
<dbReference type="SMART" id="SM00530">
    <property type="entry name" value="HTH_XRE"/>
    <property type="match status" value="1"/>
</dbReference>
<comment type="caution">
    <text evidence="2">The sequence shown here is derived from an EMBL/GenBank/DDBJ whole genome shotgun (WGS) entry which is preliminary data.</text>
</comment>
<sequence length="142" mass="16337">MLHHRMASGPDASLLAELKQMSGRRIEIERRREGLTQSRLAKSVGLGVSWIREIESGNPKTRIDDHLRCSAALRMSPSYIFIPLLFMAHGLQFTPQLLAGNLYELERHWLEFIVDHNIADMRRILMHDRSDEGGTLPPQRRV</sequence>